<accession>A0A8S5PE67</accession>
<sequence>MSSFHKFLKRFLCEQSLYSLVEDNRSTVLDSASIIIYHQTFSVKVFQNKRIK</sequence>
<proteinExistence type="predicted"/>
<protein>
    <submittedName>
        <fullName evidence="1">Uncharacterized protein</fullName>
    </submittedName>
</protein>
<dbReference type="EMBL" id="BK015408">
    <property type="protein sequence ID" value="DAE05366.1"/>
    <property type="molecule type" value="Genomic_DNA"/>
</dbReference>
<organism evidence="1">
    <name type="scientific">Siphoviridae sp. ctnOB2</name>
    <dbReference type="NCBI Taxonomy" id="2825661"/>
    <lineage>
        <taxon>Viruses</taxon>
        <taxon>Duplodnaviria</taxon>
        <taxon>Heunggongvirae</taxon>
        <taxon>Uroviricota</taxon>
        <taxon>Caudoviricetes</taxon>
    </lineage>
</organism>
<evidence type="ECO:0000313" key="1">
    <source>
        <dbReference type="EMBL" id="DAE05366.1"/>
    </source>
</evidence>
<reference evidence="1" key="1">
    <citation type="journal article" date="2021" name="Proc. Natl. Acad. Sci. U.S.A.">
        <title>A Catalog of Tens of Thousands of Viruses from Human Metagenomes Reveals Hidden Associations with Chronic Diseases.</title>
        <authorList>
            <person name="Tisza M.J."/>
            <person name="Buck C.B."/>
        </authorList>
    </citation>
    <scope>NUCLEOTIDE SEQUENCE</scope>
    <source>
        <strain evidence="1">CtnOB2</strain>
    </source>
</reference>
<name>A0A8S5PE67_9CAUD</name>